<keyword evidence="2" id="KW-1185">Reference proteome</keyword>
<evidence type="ECO:0000313" key="1">
    <source>
        <dbReference type="EMBL" id="MFC3517416.1"/>
    </source>
</evidence>
<proteinExistence type="predicted"/>
<accession>A0ABV7QZ08</accession>
<comment type="caution">
    <text evidence="1">The sequence shown here is derived from an EMBL/GenBank/DDBJ whole genome shotgun (WGS) entry which is preliminary data.</text>
</comment>
<protein>
    <submittedName>
        <fullName evidence="1">Uncharacterized protein</fullName>
    </submittedName>
</protein>
<evidence type="ECO:0000313" key="2">
    <source>
        <dbReference type="Proteomes" id="UP001595764"/>
    </source>
</evidence>
<dbReference type="RefSeq" id="WP_377873588.1">
    <property type="nucleotide sequence ID" value="NZ_JBHMAY010000053.1"/>
</dbReference>
<reference evidence="2" key="1">
    <citation type="journal article" date="2019" name="Int. J. Syst. Evol. Microbiol.">
        <title>The Global Catalogue of Microorganisms (GCM) 10K type strain sequencing project: providing services to taxonomists for standard genome sequencing and annotation.</title>
        <authorList>
            <consortium name="The Broad Institute Genomics Platform"/>
            <consortium name="The Broad Institute Genome Sequencing Center for Infectious Disease"/>
            <person name="Wu L."/>
            <person name="Ma J."/>
        </authorList>
    </citation>
    <scope>NUCLEOTIDE SEQUENCE [LARGE SCALE GENOMIC DNA]</scope>
    <source>
        <strain evidence="2">CGMCC 4.7682</strain>
    </source>
</reference>
<dbReference type="Proteomes" id="UP001595764">
    <property type="component" value="Unassembled WGS sequence"/>
</dbReference>
<organism evidence="1 2">
    <name type="scientific">Amycolatopsis halotolerans</name>
    <dbReference type="NCBI Taxonomy" id="330083"/>
    <lineage>
        <taxon>Bacteria</taxon>
        <taxon>Bacillati</taxon>
        <taxon>Actinomycetota</taxon>
        <taxon>Actinomycetes</taxon>
        <taxon>Pseudonocardiales</taxon>
        <taxon>Pseudonocardiaceae</taxon>
        <taxon>Amycolatopsis</taxon>
    </lineage>
</organism>
<dbReference type="EMBL" id="JBHRWI010000079">
    <property type="protein sequence ID" value="MFC3517416.1"/>
    <property type="molecule type" value="Genomic_DNA"/>
</dbReference>
<name>A0ABV7QZ08_9PSEU</name>
<gene>
    <name evidence="1" type="ORF">ACFORO_45160</name>
</gene>
<sequence length="60" mass="6237">MYAEAAPRADGLPLQLVAGELAECGASVVVTDPAAAERVEWSTPQLGRVRIDPSPKVSSC</sequence>